<dbReference type="KEGG" id="tdl:TDEL_0G03620"/>
<dbReference type="InParanoid" id="G8ZXW2"/>
<proteinExistence type="predicted"/>
<dbReference type="Proteomes" id="UP000005627">
    <property type="component" value="Chromosome 7"/>
</dbReference>
<name>G8ZXW2_TORDE</name>
<dbReference type="OrthoDB" id="4069787at2759"/>
<reference evidence="1 2" key="1">
    <citation type="journal article" date="2011" name="Proc. Natl. Acad. Sci. U.S.A.">
        <title>Evolutionary erosion of yeast sex chromosomes by mating-type switching accidents.</title>
        <authorList>
            <person name="Gordon J.L."/>
            <person name="Armisen D."/>
            <person name="Proux-Wera E."/>
            <person name="Oheigeartaigh S.S."/>
            <person name="Byrne K.P."/>
            <person name="Wolfe K.H."/>
        </authorList>
    </citation>
    <scope>NUCLEOTIDE SEQUENCE [LARGE SCALE GENOMIC DNA]</scope>
    <source>
        <strain evidence="2">ATCC 10662 / CBS 1146 / NBRC 0425 / NCYC 2629 / NRRL Y-866</strain>
    </source>
</reference>
<dbReference type="HOGENOM" id="CLU_094335_0_0_1"/>
<dbReference type="eggNOG" id="ENOG502S4Y0">
    <property type="taxonomic scope" value="Eukaryota"/>
</dbReference>
<dbReference type="AlphaFoldDB" id="G8ZXW2"/>
<evidence type="ECO:0008006" key="3">
    <source>
        <dbReference type="Google" id="ProtNLM"/>
    </source>
</evidence>
<dbReference type="GeneID" id="11505024"/>
<evidence type="ECO:0000313" key="1">
    <source>
        <dbReference type="EMBL" id="CCE93729.1"/>
    </source>
</evidence>
<dbReference type="FunCoup" id="G8ZXW2">
    <property type="interactions" value="21"/>
</dbReference>
<keyword evidence="2" id="KW-1185">Reference proteome</keyword>
<evidence type="ECO:0000313" key="2">
    <source>
        <dbReference type="Proteomes" id="UP000005627"/>
    </source>
</evidence>
<gene>
    <name evidence="1" type="primary">TDEL0G03620</name>
    <name evidence="1" type="ORF">TDEL_0G03620</name>
</gene>
<accession>G8ZXW2</accession>
<protein>
    <recommendedName>
        <fullName evidence="3">Genetic interactor of prohibitin 7, mitochondrial</fullName>
    </recommendedName>
</protein>
<dbReference type="EMBL" id="HE616748">
    <property type="protein sequence ID" value="CCE93729.1"/>
    <property type="molecule type" value="Genomic_DNA"/>
</dbReference>
<dbReference type="RefSeq" id="XP_003682940.1">
    <property type="nucleotide sequence ID" value="XM_003682892.1"/>
</dbReference>
<sequence length="243" mass="28443">MLRLVRYKSTRLPPKSLIIKQNSRLNKKNTENSKVVISSLRDVISLFQANSQTQEDDDLETLNHEMYLLQQIESGEVERLLKSKFQIDESKQLLSTGALIKNYPQLNKDELELIKKVNDLENIKPWSQIPQFVKQAQFYLSYGSYGPRLDLPFKANEKPLDFTYVNRARKQFGQEPYKRLKKDQLVNIYEVTPTRQRYFNDKTVDPVSRFFIWTAIAVSAAVGWKEYKLREDGESLVTVVDKD</sequence>
<organism evidence="1 2">
    <name type="scientific">Torulaspora delbrueckii</name>
    <name type="common">Yeast</name>
    <name type="synonym">Candida colliculosa</name>
    <dbReference type="NCBI Taxonomy" id="4950"/>
    <lineage>
        <taxon>Eukaryota</taxon>
        <taxon>Fungi</taxon>
        <taxon>Dikarya</taxon>
        <taxon>Ascomycota</taxon>
        <taxon>Saccharomycotina</taxon>
        <taxon>Saccharomycetes</taxon>
        <taxon>Saccharomycetales</taxon>
        <taxon>Saccharomycetaceae</taxon>
        <taxon>Torulaspora</taxon>
    </lineage>
</organism>